<evidence type="ECO:0000313" key="3">
    <source>
        <dbReference type="Proteomes" id="UP000001555"/>
    </source>
</evidence>
<reference evidence="1 3" key="1">
    <citation type="submission" date="2008-03" db="EMBL/GenBank/DDBJ databases">
        <title>Annotation of Ixodes scapularis.</title>
        <authorList>
            <consortium name="Ixodes scapularis Genome Project Consortium"/>
            <person name="Caler E."/>
            <person name="Hannick L.I."/>
            <person name="Bidwell S."/>
            <person name="Joardar V."/>
            <person name="Thiagarajan M."/>
            <person name="Amedeo P."/>
            <person name="Galinsky K.J."/>
            <person name="Schobel S."/>
            <person name="Inman J."/>
            <person name="Hostetler J."/>
            <person name="Miller J."/>
            <person name="Hammond M."/>
            <person name="Megy K."/>
            <person name="Lawson D."/>
            <person name="Kodira C."/>
            <person name="Sutton G."/>
            <person name="Meyer J."/>
            <person name="Hill C.A."/>
            <person name="Birren B."/>
            <person name="Nene V."/>
            <person name="Collins F."/>
            <person name="Alarcon-Chaidez F."/>
            <person name="Wikel S."/>
            <person name="Strausberg R."/>
        </authorList>
    </citation>
    <scope>NUCLEOTIDE SEQUENCE [LARGE SCALE GENOMIC DNA]</scope>
    <source>
        <strain evidence="3">Wikel</strain>
        <strain evidence="1">Wikel colony</strain>
    </source>
</reference>
<dbReference type="EMBL" id="DS874692">
    <property type="protein sequence ID" value="EEC14789.1"/>
    <property type="molecule type" value="Genomic_DNA"/>
</dbReference>
<gene>
    <name evidence="1" type="ORF">IscW_ISCW010861</name>
</gene>
<accession>B7Q7G7</accession>
<organism>
    <name type="scientific">Ixodes scapularis</name>
    <name type="common">Black-legged tick</name>
    <name type="synonym">Deer tick</name>
    <dbReference type="NCBI Taxonomy" id="6945"/>
    <lineage>
        <taxon>Eukaryota</taxon>
        <taxon>Metazoa</taxon>
        <taxon>Ecdysozoa</taxon>
        <taxon>Arthropoda</taxon>
        <taxon>Chelicerata</taxon>
        <taxon>Arachnida</taxon>
        <taxon>Acari</taxon>
        <taxon>Parasitiformes</taxon>
        <taxon>Ixodida</taxon>
        <taxon>Ixodoidea</taxon>
        <taxon>Ixodidae</taxon>
        <taxon>Ixodinae</taxon>
        <taxon>Ixodes</taxon>
    </lineage>
</organism>
<dbReference type="EnsemblMetazoa" id="ISCW010861-RA">
    <property type="protein sequence ID" value="ISCW010861-PA"/>
    <property type="gene ID" value="ISCW010861"/>
</dbReference>
<dbReference type="VEuPathDB" id="VectorBase:ISCI010861"/>
<dbReference type="EMBL" id="ABJB010741591">
    <property type="status" value="NOT_ANNOTATED_CDS"/>
    <property type="molecule type" value="Genomic_DNA"/>
</dbReference>
<keyword evidence="3" id="KW-1185">Reference proteome</keyword>
<dbReference type="HOGENOM" id="CLU_2833993_0_0_1"/>
<evidence type="ECO:0000313" key="1">
    <source>
        <dbReference type="EMBL" id="EEC14789.1"/>
    </source>
</evidence>
<evidence type="ECO:0000313" key="2">
    <source>
        <dbReference type="EnsemblMetazoa" id="ISCW010861-PA"/>
    </source>
</evidence>
<dbReference type="VEuPathDB" id="VectorBase:ISCW010861"/>
<dbReference type="AlphaFoldDB" id="B7Q7G7"/>
<dbReference type="InParanoid" id="B7Q7G7"/>
<sequence length="66" mass="7317">MAATEPGQAYKIQVKTSIPFKTPKGADWNLKRSCGSSEYRLLNFAKKACVPVLRCLIFPGVRFLVA</sequence>
<name>B7Q7G7_IXOSC</name>
<protein>
    <submittedName>
        <fullName evidence="1 2">Uncharacterized protein</fullName>
    </submittedName>
</protein>
<reference evidence="2" key="2">
    <citation type="submission" date="2020-05" db="UniProtKB">
        <authorList>
            <consortium name="EnsemblMetazoa"/>
        </authorList>
    </citation>
    <scope>IDENTIFICATION</scope>
    <source>
        <strain evidence="2">wikel</strain>
    </source>
</reference>
<dbReference type="Proteomes" id="UP000001555">
    <property type="component" value="Unassembled WGS sequence"/>
</dbReference>
<proteinExistence type="predicted"/>
<dbReference type="PaxDb" id="6945-B7Q7G7"/>